<accession>A0A9X0CRQ0</accession>
<gene>
    <name evidence="2" type="ORF">OS493_023096</name>
</gene>
<sequence>MQKDRQEGNQQMEGTSPDEEIETAESHRNTRAHFKKSHRIPAVSRPIFAKSSSLFDERGRTASNVRRSFLVW</sequence>
<evidence type="ECO:0000256" key="1">
    <source>
        <dbReference type="SAM" id="MobiDB-lite"/>
    </source>
</evidence>
<reference evidence="2" key="1">
    <citation type="submission" date="2023-01" db="EMBL/GenBank/DDBJ databases">
        <title>Genome assembly of the deep-sea coral Lophelia pertusa.</title>
        <authorList>
            <person name="Herrera S."/>
            <person name="Cordes E."/>
        </authorList>
    </citation>
    <scope>NUCLEOTIDE SEQUENCE</scope>
    <source>
        <strain evidence="2">USNM1676648</strain>
        <tissue evidence="2">Polyp</tissue>
    </source>
</reference>
<feature type="compositionally biased region" description="Basic residues" evidence="1">
    <location>
        <begin position="29"/>
        <end position="38"/>
    </location>
</feature>
<evidence type="ECO:0000313" key="3">
    <source>
        <dbReference type="Proteomes" id="UP001163046"/>
    </source>
</evidence>
<name>A0A9X0CRQ0_9CNID</name>
<comment type="caution">
    <text evidence="2">The sequence shown here is derived from an EMBL/GenBank/DDBJ whole genome shotgun (WGS) entry which is preliminary data.</text>
</comment>
<proteinExistence type="predicted"/>
<keyword evidence="3" id="KW-1185">Reference proteome</keyword>
<dbReference type="EMBL" id="MU826842">
    <property type="protein sequence ID" value="KAJ7371758.1"/>
    <property type="molecule type" value="Genomic_DNA"/>
</dbReference>
<protein>
    <submittedName>
        <fullName evidence="2">Uncharacterized protein</fullName>
    </submittedName>
</protein>
<dbReference type="AlphaFoldDB" id="A0A9X0CRQ0"/>
<feature type="region of interest" description="Disordered" evidence="1">
    <location>
        <begin position="1"/>
        <end position="38"/>
    </location>
</feature>
<evidence type="ECO:0000313" key="2">
    <source>
        <dbReference type="EMBL" id="KAJ7371758.1"/>
    </source>
</evidence>
<dbReference type="Proteomes" id="UP001163046">
    <property type="component" value="Unassembled WGS sequence"/>
</dbReference>
<organism evidence="2 3">
    <name type="scientific">Desmophyllum pertusum</name>
    <dbReference type="NCBI Taxonomy" id="174260"/>
    <lineage>
        <taxon>Eukaryota</taxon>
        <taxon>Metazoa</taxon>
        <taxon>Cnidaria</taxon>
        <taxon>Anthozoa</taxon>
        <taxon>Hexacorallia</taxon>
        <taxon>Scleractinia</taxon>
        <taxon>Caryophylliina</taxon>
        <taxon>Caryophylliidae</taxon>
        <taxon>Desmophyllum</taxon>
    </lineage>
</organism>